<organism evidence="2 3">
    <name type="scientific">Asanoa siamensis</name>
    <dbReference type="NCBI Taxonomy" id="926357"/>
    <lineage>
        <taxon>Bacteria</taxon>
        <taxon>Bacillati</taxon>
        <taxon>Actinomycetota</taxon>
        <taxon>Actinomycetes</taxon>
        <taxon>Micromonosporales</taxon>
        <taxon>Micromonosporaceae</taxon>
        <taxon>Asanoa</taxon>
    </lineage>
</organism>
<dbReference type="RefSeq" id="WP_203714552.1">
    <property type="nucleotide sequence ID" value="NZ_BONE01000027.1"/>
</dbReference>
<accession>A0ABQ4CS86</accession>
<comment type="caution">
    <text evidence="2">The sequence shown here is derived from an EMBL/GenBank/DDBJ whole genome shotgun (WGS) entry which is preliminary data.</text>
</comment>
<keyword evidence="3" id="KW-1185">Reference proteome</keyword>
<evidence type="ECO:0000313" key="2">
    <source>
        <dbReference type="EMBL" id="GIF74150.1"/>
    </source>
</evidence>
<protein>
    <submittedName>
        <fullName evidence="2">Uncharacterized protein</fullName>
    </submittedName>
</protein>
<dbReference type="Proteomes" id="UP000604117">
    <property type="component" value="Unassembled WGS sequence"/>
</dbReference>
<evidence type="ECO:0000313" key="3">
    <source>
        <dbReference type="Proteomes" id="UP000604117"/>
    </source>
</evidence>
<evidence type="ECO:0000256" key="1">
    <source>
        <dbReference type="SAM" id="MobiDB-lite"/>
    </source>
</evidence>
<dbReference type="EMBL" id="BONE01000027">
    <property type="protein sequence ID" value="GIF74150.1"/>
    <property type="molecule type" value="Genomic_DNA"/>
</dbReference>
<gene>
    <name evidence="2" type="ORF">Asi02nite_36680</name>
</gene>
<reference evidence="2 3" key="1">
    <citation type="submission" date="2021-01" db="EMBL/GenBank/DDBJ databases">
        <title>Whole genome shotgun sequence of Asanoa siamensis NBRC 107932.</title>
        <authorList>
            <person name="Komaki H."/>
            <person name="Tamura T."/>
        </authorList>
    </citation>
    <scope>NUCLEOTIDE SEQUENCE [LARGE SCALE GENOMIC DNA]</scope>
    <source>
        <strain evidence="2 3">NBRC 107932</strain>
    </source>
</reference>
<name>A0ABQ4CS86_9ACTN</name>
<sequence length="201" mass="21112">MTTITRHAAPGTRQETNPLPPAPHAGAIRYVPVCGALVVLLHPITTGWACAVITDPTGTHQPGQIAELPEREIEAAVPVEVVDPTGALPVHAFVGVWLARIWGDTHGGRLYELARVLALHVRGPGSRAVLLNAATKRRLTAAAHLRPAGLDNLLTRMQRRGFLTSDGADRADRFVLTLPPLGIANPCGGESAGSAPGGGRR</sequence>
<feature type="region of interest" description="Disordered" evidence="1">
    <location>
        <begin position="1"/>
        <end position="22"/>
    </location>
</feature>
<proteinExistence type="predicted"/>